<reference evidence="2 3" key="1">
    <citation type="submission" date="2019-02" db="EMBL/GenBank/DDBJ databases">
        <title>Complete genome sequence of Pseudomonas sp. SNU WT1 isolated from rainbow trout.</title>
        <authorList>
            <person name="Oh W.T."/>
            <person name="Park S.C."/>
        </authorList>
    </citation>
    <scope>NUCLEOTIDE SEQUENCE [LARGE SCALE GENOMIC DNA]</scope>
    <source>
        <strain evidence="2 3">SNU WT1</strain>
    </source>
</reference>
<evidence type="ECO:0008006" key="4">
    <source>
        <dbReference type="Google" id="ProtNLM"/>
    </source>
</evidence>
<feature type="signal peptide" evidence="1">
    <location>
        <begin position="1"/>
        <end position="20"/>
    </location>
</feature>
<accession>A0A411MK06</accession>
<protein>
    <recommendedName>
        <fullName evidence="4">Secreted protein</fullName>
    </recommendedName>
</protein>
<organism evidence="2 3">
    <name type="scientific">Pseudomonas tructae</name>
    <dbReference type="NCBI Taxonomy" id="2518644"/>
    <lineage>
        <taxon>Bacteria</taxon>
        <taxon>Pseudomonadati</taxon>
        <taxon>Pseudomonadota</taxon>
        <taxon>Gammaproteobacteria</taxon>
        <taxon>Pseudomonadales</taxon>
        <taxon>Pseudomonadaceae</taxon>
        <taxon>Pseudomonas</taxon>
    </lineage>
</organism>
<keyword evidence="1" id="KW-0732">Signal</keyword>
<name>A0A411MK06_9PSED</name>
<proteinExistence type="predicted"/>
<dbReference type="EMBL" id="CP035952">
    <property type="protein sequence ID" value="QBF27136.1"/>
    <property type="molecule type" value="Genomic_DNA"/>
</dbReference>
<keyword evidence="3" id="KW-1185">Reference proteome</keyword>
<evidence type="ECO:0000256" key="1">
    <source>
        <dbReference type="SAM" id="SignalP"/>
    </source>
</evidence>
<sequence length="118" mass="12625">MFKKILLLLASVFTCNAAFAEGLLQDAVGSNIVAVGQVEAYSCPGLGLYDCSGWPVGLYRFVGQDVCFTSSEPCNFGCAALVVEKDSQQSILLVGARYRDPISQVSGKTTVCPKNFMK</sequence>
<feature type="chain" id="PRO_5019134319" description="Secreted protein" evidence="1">
    <location>
        <begin position="21"/>
        <end position="118"/>
    </location>
</feature>
<dbReference type="Proteomes" id="UP000291130">
    <property type="component" value="Chromosome"/>
</dbReference>
<dbReference type="AlphaFoldDB" id="A0A411MK06"/>
<dbReference type="KEGG" id="ptk:EXN22_16075"/>
<evidence type="ECO:0000313" key="3">
    <source>
        <dbReference type="Proteomes" id="UP000291130"/>
    </source>
</evidence>
<gene>
    <name evidence="2" type="ORF">EXN22_16075</name>
</gene>
<dbReference type="OrthoDB" id="6925601at2"/>
<evidence type="ECO:0000313" key="2">
    <source>
        <dbReference type="EMBL" id="QBF27136.1"/>
    </source>
</evidence>